<dbReference type="EMBL" id="BX284601">
    <property type="protein sequence ID" value="CAB76736.4"/>
    <property type="molecule type" value="Genomic_DNA"/>
</dbReference>
<dbReference type="HOGENOM" id="CLU_1385290_0_0_1"/>
<dbReference type="Bgee" id="WBGene00012151">
    <property type="expression patterns" value="Expressed in embryo and 3 other cell types or tissues"/>
</dbReference>
<feature type="region of interest" description="Disordered" evidence="1">
    <location>
        <begin position="89"/>
        <end position="140"/>
    </location>
</feature>
<feature type="region of interest" description="Disordered" evidence="1">
    <location>
        <begin position="55"/>
        <end position="75"/>
    </location>
</feature>
<dbReference type="KEGG" id="cel:CELE_VH15N14R.1"/>
<dbReference type="PaxDb" id="6239-VH15N14R.1"/>
<feature type="compositionally biased region" description="Gly residues" evidence="1">
    <location>
        <begin position="93"/>
        <end position="102"/>
    </location>
</feature>
<reference evidence="2 3" key="1">
    <citation type="journal article" date="1998" name="Science">
        <title>Genome sequence of the nematode C. elegans: a platform for investigating biology.</title>
        <authorList>
            <consortium name="The C. elegans sequencing consortium"/>
            <person name="Sulson J.E."/>
            <person name="Waterston R."/>
        </authorList>
    </citation>
    <scope>NUCLEOTIDE SEQUENCE [LARGE SCALE GENOMIC DNA]</scope>
    <source>
        <strain evidence="2 3">Bristol N2</strain>
    </source>
</reference>
<keyword evidence="3" id="KW-1185">Reference proteome</keyword>
<evidence type="ECO:0000256" key="1">
    <source>
        <dbReference type="SAM" id="MobiDB-lite"/>
    </source>
</evidence>
<dbReference type="AGR" id="WB:WBGene00012151"/>
<gene>
    <name evidence="2 4" type="primary">smrn-1</name>
    <name evidence="2" type="ORF">CELE_VH15N14R.1</name>
    <name evidence="4" type="ORF">VH15N14R.1</name>
</gene>
<dbReference type="PhylomeDB" id="G5EF10"/>
<feature type="compositionally biased region" description="Basic residues" evidence="1">
    <location>
        <begin position="57"/>
        <end position="66"/>
    </location>
</feature>
<dbReference type="RefSeq" id="NP_001366976.1">
    <property type="nucleotide sequence ID" value="NM_001380750.1"/>
</dbReference>
<dbReference type="CTD" id="24104962"/>
<dbReference type="AlphaFoldDB" id="G5EF10"/>
<dbReference type="WormBase" id="VH15N14R.1">
    <property type="protein sequence ID" value="CE53945"/>
    <property type="gene ID" value="WBGene00012151"/>
    <property type="gene designation" value="smrn-1"/>
</dbReference>
<dbReference type="GeneID" id="24104962"/>
<dbReference type="Proteomes" id="UP000001940">
    <property type="component" value="Chromosome I"/>
</dbReference>
<proteinExistence type="predicted"/>
<evidence type="ECO:0000313" key="4">
    <source>
        <dbReference type="WormBase" id="VH15N14R.1"/>
    </source>
</evidence>
<accession>G5EF10</accession>
<evidence type="ECO:0000313" key="2">
    <source>
        <dbReference type="EMBL" id="CAB76736.4"/>
    </source>
</evidence>
<organism evidence="2 3">
    <name type="scientific">Caenorhabditis elegans</name>
    <dbReference type="NCBI Taxonomy" id="6239"/>
    <lineage>
        <taxon>Eukaryota</taxon>
        <taxon>Metazoa</taxon>
        <taxon>Ecdysozoa</taxon>
        <taxon>Nematoda</taxon>
        <taxon>Chromadorea</taxon>
        <taxon>Rhabditida</taxon>
        <taxon>Rhabditina</taxon>
        <taxon>Rhabditomorpha</taxon>
        <taxon>Rhabditoidea</taxon>
        <taxon>Rhabditidae</taxon>
        <taxon>Peloderinae</taxon>
        <taxon>Caenorhabditis</taxon>
    </lineage>
</organism>
<protein>
    <submittedName>
        <fullName evidence="2">Nipped-B-like protein B</fullName>
    </submittedName>
</protein>
<evidence type="ECO:0000313" key="3">
    <source>
        <dbReference type="Proteomes" id="UP000001940"/>
    </source>
</evidence>
<name>G5EF10_CAEEL</name>
<sequence length="140" mass="16355">MERTTTEGRNRWRWSGVELDRDHTHKISNHNGLRWNDGLEWNNRDQRTGWIKMADGRRRRRRRRRRMDRDGSGWIEVDRGGSGWIEVDRDGSGWIGMDGSGGSECMKGSGRNNDGNPKDRKTMLINEIARNGMEKRDSTL</sequence>
<dbReference type="InParanoid" id="G5EF10"/>